<evidence type="ECO:0000256" key="16">
    <source>
        <dbReference type="ARBA" id="ARBA00024483"/>
    </source>
</evidence>
<dbReference type="GO" id="GO:0046512">
    <property type="term" value="P:sphingosine biosynthetic process"/>
    <property type="evidence" value="ECO:0007669"/>
    <property type="project" value="TreeGrafter"/>
</dbReference>
<evidence type="ECO:0000256" key="24">
    <source>
        <dbReference type="ARBA" id="ARBA00026142"/>
    </source>
</evidence>
<evidence type="ECO:0000256" key="25">
    <source>
        <dbReference type="ARBA" id="ARBA00030553"/>
    </source>
</evidence>
<gene>
    <name evidence="31" type="ORF">PYX00_009432</name>
</gene>
<evidence type="ECO:0000256" key="23">
    <source>
        <dbReference type="ARBA" id="ARBA00026098"/>
    </source>
</evidence>
<keyword evidence="13" id="KW-0472">Membrane</keyword>
<evidence type="ECO:0000256" key="11">
    <source>
        <dbReference type="ARBA" id="ARBA00023098"/>
    </source>
</evidence>
<comment type="pathway">
    <text evidence="4">Lipid metabolism; glycerolipid metabolism.</text>
</comment>
<organism evidence="31">
    <name type="scientific">Menopon gallinae</name>
    <name type="common">poultry shaft louse</name>
    <dbReference type="NCBI Taxonomy" id="328185"/>
    <lineage>
        <taxon>Eukaryota</taxon>
        <taxon>Metazoa</taxon>
        <taxon>Ecdysozoa</taxon>
        <taxon>Arthropoda</taxon>
        <taxon>Hexapoda</taxon>
        <taxon>Insecta</taxon>
        <taxon>Pterygota</taxon>
        <taxon>Neoptera</taxon>
        <taxon>Paraneoptera</taxon>
        <taxon>Psocodea</taxon>
        <taxon>Troctomorpha</taxon>
        <taxon>Phthiraptera</taxon>
        <taxon>Amblycera</taxon>
        <taxon>Menoponidae</taxon>
        <taxon>Menopon</taxon>
    </lineage>
</organism>
<dbReference type="GO" id="GO:0004143">
    <property type="term" value="F:ATP-dependent diacylglycerol kinase activity"/>
    <property type="evidence" value="ECO:0007669"/>
    <property type="project" value="UniProtKB-EC"/>
</dbReference>
<comment type="catalytic activity">
    <reaction evidence="26">
        <text>a 2-acylglycerol + ATP = a 2-acyl-sn-glycerol 3-phosphate + ADP + H(+)</text>
        <dbReference type="Rhea" id="RHEA:39847"/>
        <dbReference type="ChEBI" id="CHEBI:15378"/>
        <dbReference type="ChEBI" id="CHEBI:17389"/>
        <dbReference type="ChEBI" id="CHEBI:30616"/>
        <dbReference type="ChEBI" id="CHEBI:64982"/>
        <dbReference type="ChEBI" id="CHEBI:456216"/>
    </reaction>
    <physiologicalReaction direction="left-to-right" evidence="26">
        <dbReference type="Rhea" id="RHEA:39848"/>
    </physiologicalReaction>
</comment>
<dbReference type="EMBL" id="JARGDH010000005">
    <property type="protein sequence ID" value="KAL0267064.1"/>
    <property type="molecule type" value="Genomic_DNA"/>
</dbReference>
<dbReference type="Pfam" id="PF00781">
    <property type="entry name" value="DAGK_cat"/>
    <property type="match status" value="1"/>
</dbReference>
<dbReference type="InterPro" id="IPR016064">
    <property type="entry name" value="NAD/diacylglycerol_kinase_sf"/>
</dbReference>
<dbReference type="InterPro" id="IPR001206">
    <property type="entry name" value="Diacylglycerol_kinase_cat_dom"/>
</dbReference>
<evidence type="ECO:0000256" key="1">
    <source>
        <dbReference type="ARBA" id="ARBA00001946"/>
    </source>
</evidence>
<dbReference type="AlphaFoldDB" id="A0AAW2HBA1"/>
<comment type="catalytic activity">
    <reaction evidence="17">
        <text>1-(9Z-octadecenoyl)-sn-glycerol + ATP = 1-(9Z-octadecenoyl)-sn-glycero-3-phosphate + ADP + H(+)</text>
        <dbReference type="Rhea" id="RHEA:41079"/>
        <dbReference type="ChEBI" id="CHEBI:15378"/>
        <dbReference type="ChEBI" id="CHEBI:30616"/>
        <dbReference type="ChEBI" id="CHEBI:74544"/>
        <dbReference type="ChEBI" id="CHEBI:75757"/>
        <dbReference type="ChEBI" id="CHEBI:456216"/>
    </reaction>
    <physiologicalReaction direction="left-to-right" evidence="17">
        <dbReference type="Rhea" id="RHEA:41080"/>
    </physiologicalReaction>
</comment>
<comment type="catalytic activity">
    <reaction evidence="20">
        <text>1-hexadecanoyl-sn-glycerol + ATP = 1-hexadecanoyl-sn-glycero-3-phosphate + ADP + H(+)</text>
        <dbReference type="Rhea" id="RHEA:43308"/>
        <dbReference type="ChEBI" id="CHEBI:15378"/>
        <dbReference type="ChEBI" id="CHEBI:30616"/>
        <dbReference type="ChEBI" id="CHEBI:57518"/>
        <dbReference type="ChEBI" id="CHEBI:75542"/>
        <dbReference type="ChEBI" id="CHEBI:456216"/>
    </reaction>
    <physiologicalReaction direction="left-to-right" evidence="20">
        <dbReference type="Rhea" id="RHEA:43309"/>
    </physiologicalReaction>
</comment>
<keyword evidence="7" id="KW-0547">Nucleotide-binding</keyword>
<dbReference type="InterPro" id="IPR045579">
    <property type="entry name" value="AGK_C"/>
</dbReference>
<comment type="catalytic activity">
    <reaction evidence="29">
        <text>N-(hexanoyl)sphing-4-enine + ATP = N-hexanoylsphing-4-enine 1-phosphate + ADP + H(+)</text>
        <dbReference type="Rhea" id="RHEA:43312"/>
        <dbReference type="ChEBI" id="CHEBI:15378"/>
        <dbReference type="ChEBI" id="CHEBI:30616"/>
        <dbReference type="ChEBI" id="CHEBI:63867"/>
        <dbReference type="ChEBI" id="CHEBI:82959"/>
        <dbReference type="ChEBI" id="CHEBI:456216"/>
    </reaction>
    <physiologicalReaction direction="left-to-right" evidence="29">
        <dbReference type="Rhea" id="RHEA:43313"/>
    </physiologicalReaction>
</comment>
<dbReference type="GO" id="GO:0005524">
    <property type="term" value="F:ATP binding"/>
    <property type="evidence" value="ECO:0007669"/>
    <property type="project" value="UniProtKB-KW"/>
</dbReference>
<dbReference type="GO" id="GO:0046513">
    <property type="term" value="P:ceramide biosynthetic process"/>
    <property type="evidence" value="ECO:0007669"/>
    <property type="project" value="TreeGrafter"/>
</dbReference>
<comment type="catalytic activity">
    <reaction evidence="14">
        <text>1,2-di-(9Z-octadecenoyl)-sn-glycerol + ATP = 1,2-di-(9Z-octadecenoyl)-sn-glycero-3-phosphate + ADP + H(+)</text>
        <dbReference type="Rhea" id="RHEA:40327"/>
        <dbReference type="ChEBI" id="CHEBI:15378"/>
        <dbReference type="ChEBI" id="CHEBI:30616"/>
        <dbReference type="ChEBI" id="CHEBI:52333"/>
        <dbReference type="ChEBI" id="CHEBI:74546"/>
        <dbReference type="ChEBI" id="CHEBI:456216"/>
    </reaction>
    <physiologicalReaction direction="left-to-right" evidence="14">
        <dbReference type="Rhea" id="RHEA:40328"/>
    </physiologicalReaction>
</comment>
<evidence type="ECO:0000256" key="19">
    <source>
        <dbReference type="ARBA" id="ARBA00024556"/>
    </source>
</evidence>
<evidence type="ECO:0000256" key="2">
    <source>
        <dbReference type="ARBA" id="ARBA00004569"/>
    </source>
</evidence>
<evidence type="ECO:0000256" key="9">
    <source>
        <dbReference type="ARBA" id="ARBA00022792"/>
    </source>
</evidence>
<evidence type="ECO:0000256" key="12">
    <source>
        <dbReference type="ARBA" id="ARBA00023128"/>
    </source>
</evidence>
<evidence type="ECO:0000256" key="8">
    <source>
        <dbReference type="ARBA" id="ARBA00022777"/>
    </source>
</evidence>
<dbReference type="Gene3D" id="3.40.50.10330">
    <property type="entry name" value="Probable inorganic polyphosphate/atp-NAD kinase, domain 1"/>
    <property type="match status" value="1"/>
</dbReference>
<dbReference type="Pfam" id="PF19712">
    <property type="entry name" value="AGK_C"/>
    <property type="match status" value="1"/>
</dbReference>
<comment type="cofactor">
    <cofactor evidence="1">
        <name>Mg(2+)</name>
        <dbReference type="ChEBI" id="CHEBI:18420"/>
    </cofactor>
</comment>
<dbReference type="SMART" id="SM00046">
    <property type="entry name" value="DAGKc"/>
    <property type="match status" value="1"/>
</dbReference>
<comment type="catalytic activity">
    <reaction evidence="19">
        <text>2-(5Z,8Z,11Z,14Z-eicosatetraenoyl)-glycerol + ATP = 2-(5Z,8Z,11Z,14Z-eicosatetraenoyl)-sn-glycero-3-phosphate + ADP + H(+)</text>
        <dbReference type="Rhea" id="RHEA:43316"/>
        <dbReference type="ChEBI" id="CHEBI:15378"/>
        <dbReference type="ChEBI" id="CHEBI:30616"/>
        <dbReference type="ChEBI" id="CHEBI:52392"/>
        <dbReference type="ChEBI" id="CHEBI:78209"/>
        <dbReference type="ChEBI" id="CHEBI:456216"/>
    </reaction>
    <physiologicalReaction direction="left-to-right" evidence="19">
        <dbReference type="Rhea" id="RHEA:43317"/>
    </physiologicalReaction>
</comment>
<evidence type="ECO:0000256" key="13">
    <source>
        <dbReference type="ARBA" id="ARBA00023136"/>
    </source>
</evidence>
<name>A0AAW2HBA1_9NEOP</name>
<sequence length="419" mass="47455">MARVSRFFEVLRRNWKKSLFGVAVLGYGVNYGKNIYETKQLMREYCTLASKYGDVPNPKLRRPRQITVILNPAANKRKAKELFEKYCAPLLNLAGLAVIVVQTEYAGHAKEIIDSLDPKTEAIVVAGGDGTVSEIITGLLRRIEDQSGALKKLPMGVLPLGRSNSISLALLGNREEVRALADATMAIIDGSLKTADVIKIEPIDAEGTSKPIYSLAQVEWGAFRDAQSKRDNYWVFGGLRDYVSYLFTNAQDDTWKAIYYEPCKGCSKCRVKNKENWKWWSFFIPRTRTPEKDYSNIINENCGEPREKEFSSVEFAIQTSILSKENDEALDAPHLRMTIGADNLGKFAFVREGWSRLWGIDSKPVETVNMRQIQLMKYGPKKEDDWLSIDNEDFEVRPIKISILPETINLFIPRASGYV</sequence>
<evidence type="ECO:0000256" key="3">
    <source>
        <dbReference type="ARBA" id="ARBA00004637"/>
    </source>
</evidence>
<feature type="domain" description="DAGKc" evidence="30">
    <location>
        <begin position="61"/>
        <end position="204"/>
    </location>
</feature>
<keyword evidence="9" id="KW-0999">Mitochondrion inner membrane</keyword>
<keyword evidence="12" id="KW-0496">Mitochondrion</keyword>
<dbReference type="GO" id="GO:0005758">
    <property type="term" value="C:mitochondrial intermembrane space"/>
    <property type="evidence" value="ECO:0007669"/>
    <property type="project" value="UniProtKB-SubCell"/>
</dbReference>
<comment type="similarity">
    <text evidence="21">Belongs to the AGK family.</text>
</comment>
<evidence type="ECO:0000256" key="21">
    <source>
        <dbReference type="ARBA" id="ARBA00025749"/>
    </source>
</evidence>
<evidence type="ECO:0000256" key="14">
    <source>
        <dbReference type="ARBA" id="ARBA00023371"/>
    </source>
</evidence>
<evidence type="ECO:0000256" key="29">
    <source>
        <dbReference type="ARBA" id="ARBA00048876"/>
    </source>
</evidence>
<dbReference type="GO" id="GO:0005743">
    <property type="term" value="C:mitochondrial inner membrane"/>
    <property type="evidence" value="ECO:0007669"/>
    <property type="project" value="UniProtKB-SubCell"/>
</dbReference>
<dbReference type="GO" id="GO:0001729">
    <property type="term" value="F:ceramide kinase activity"/>
    <property type="evidence" value="ECO:0007669"/>
    <property type="project" value="UniProtKB-EC"/>
</dbReference>
<evidence type="ECO:0000256" key="7">
    <source>
        <dbReference type="ARBA" id="ARBA00022741"/>
    </source>
</evidence>
<dbReference type="InterPro" id="IPR050187">
    <property type="entry name" value="Lipid_Phosphate_FormReg"/>
</dbReference>
<keyword evidence="6" id="KW-0808">Transferase</keyword>
<comment type="catalytic activity">
    <reaction evidence="18">
        <text>a 1-acyl-sn-glycerol + ATP = a 1-acyl-sn-glycero-3-phosphate + ADP + H(+)</text>
        <dbReference type="Rhea" id="RHEA:33747"/>
        <dbReference type="ChEBI" id="CHEBI:15378"/>
        <dbReference type="ChEBI" id="CHEBI:30616"/>
        <dbReference type="ChEBI" id="CHEBI:57970"/>
        <dbReference type="ChEBI" id="CHEBI:64683"/>
        <dbReference type="ChEBI" id="CHEBI:456216"/>
    </reaction>
    <physiologicalReaction direction="left-to-right" evidence="18">
        <dbReference type="Rhea" id="RHEA:33748"/>
    </physiologicalReaction>
</comment>
<comment type="catalytic activity">
    <reaction evidence="28">
        <text>a monoacylglycerol + ATP = a monoacyl-sn-glycero-3-phosphate + ADP + H(+)</text>
        <dbReference type="Rhea" id="RHEA:19293"/>
        <dbReference type="ChEBI" id="CHEBI:15378"/>
        <dbReference type="ChEBI" id="CHEBI:17408"/>
        <dbReference type="ChEBI" id="CHEBI:30616"/>
        <dbReference type="ChEBI" id="CHEBI:77589"/>
        <dbReference type="ChEBI" id="CHEBI:456216"/>
        <dbReference type="EC" id="2.7.1.94"/>
    </reaction>
    <physiologicalReaction direction="left-to-right" evidence="28">
        <dbReference type="Rhea" id="RHEA:19294"/>
    </physiologicalReaction>
</comment>
<dbReference type="EC" id="2.7.1.94" evidence="23"/>
<reference evidence="31" key="1">
    <citation type="journal article" date="2024" name="Gigascience">
        <title>Chromosome-level genome of the poultry shaft louse Menopon gallinae provides insight into the host-switching and adaptive evolution of parasitic lice.</title>
        <authorList>
            <person name="Xu Y."/>
            <person name="Ma L."/>
            <person name="Liu S."/>
            <person name="Liang Y."/>
            <person name="Liu Q."/>
            <person name="He Z."/>
            <person name="Tian L."/>
            <person name="Duan Y."/>
            <person name="Cai W."/>
            <person name="Li H."/>
            <person name="Song F."/>
        </authorList>
    </citation>
    <scope>NUCLEOTIDE SEQUENCE</scope>
    <source>
        <strain evidence="31">Cailab_2023a</strain>
    </source>
</reference>
<accession>A0AAW2HBA1</accession>
<comment type="subcellular location">
    <subcellularLocation>
        <location evidence="3">Mitochondrion inner membrane</location>
        <topology evidence="3">Peripheral membrane protein</topology>
    </subcellularLocation>
    <subcellularLocation>
        <location evidence="2">Mitochondrion intermembrane space</location>
    </subcellularLocation>
</comment>
<keyword evidence="10" id="KW-0067">ATP-binding</keyword>
<dbReference type="SUPFAM" id="SSF111331">
    <property type="entry name" value="NAD kinase/diacylglycerol kinase-like"/>
    <property type="match status" value="1"/>
</dbReference>
<dbReference type="PROSITE" id="PS50146">
    <property type="entry name" value="DAGK"/>
    <property type="match status" value="1"/>
</dbReference>
<evidence type="ECO:0000256" key="18">
    <source>
        <dbReference type="ARBA" id="ARBA00024512"/>
    </source>
</evidence>
<evidence type="ECO:0000256" key="26">
    <source>
        <dbReference type="ARBA" id="ARBA00044480"/>
    </source>
</evidence>
<evidence type="ECO:0000256" key="22">
    <source>
        <dbReference type="ARBA" id="ARBA00026096"/>
    </source>
</evidence>
<protein>
    <recommendedName>
        <fullName evidence="24">Acylglycerol kinase, mitochondrial</fullName>
        <ecNumber evidence="5">2.7.1.107</ecNumber>
        <ecNumber evidence="22">2.7.1.138</ecNumber>
        <ecNumber evidence="23">2.7.1.94</ecNumber>
    </recommendedName>
    <alternativeName>
        <fullName evidence="25">Multiple substrate lipid kinase</fullName>
    </alternativeName>
</protein>
<comment type="catalytic activity">
    <reaction evidence="27">
        <text>an N-acylsphing-4-enine + ATP = an N-acylsphing-4-enine 1-phosphate + ADP + H(+)</text>
        <dbReference type="Rhea" id="RHEA:17929"/>
        <dbReference type="ChEBI" id="CHEBI:15378"/>
        <dbReference type="ChEBI" id="CHEBI:30616"/>
        <dbReference type="ChEBI" id="CHEBI:52639"/>
        <dbReference type="ChEBI" id="CHEBI:57674"/>
        <dbReference type="ChEBI" id="CHEBI:456216"/>
        <dbReference type="EC" id="2.7.1.138"/>
    </reaction>
    <physiologicalReaction direction="left-to-right" evidence="27">
        <dbReference type="Rhea" id="RHEA:17930"/>
    </physiologicalReaction>
</comment>
<evidence type="ECO:0000256" key="28">
    <source>
        <dbReference type="ARBA" id="ARBA00048663"/>
    </source>
</evidence>
<evidence type="ECO:0000256" key="15">
    <source>
        <dbReference type="ARBA" id="ARBA00023411"/>
    </source>
</evidence>
<dbReference type="PANTHER" id="PTHR12358:SF31">
    <property type="entry name" value="ACYLGLYCEROL KINASE, MITOCHONDRIAL"/>
    <property type="match status" value="1"/>
</dbReference>
<dbReference type="PANTHER" id="PTHR12358">
    <property type="entry name" value="SPHINGOSINE KINASE"/>
    <property type="match status" value="1"/>
</dbReference>
<evidence type="ECO:0000256" key="6">
    <source>
        <dbReference type="ARBA" id="ARBA00022679"/>
    </source>
</evidence>
<evidence type="ECO:0000256" key="27">
    <source>
        <dbReference type="ARBA" id="ARBA00048034"/>
    </source>
</evidence>
<evidence type="ECO:0000256" key="10">
    <source>
        <dbReference type="ARBA" id="ARBA00022840"/>
    </source>
</evidence>
<evidence type="ECO:0000256" key="4">
    <source>
        <dbReference type="ARBA" id="ARBA00005175"/>
    </source>
</evidence>
<evidence type="ECO:0000256" key="17">
    <source>
        <dbReference type="ARBA" id="ARBA00024505"/>
    </source>
</evidence>
<comment type="catalytic activity">
    <reaction evidence="15">
        <text>a 1,2-diacyl-sn-glycerol + ATP = a 1,2-diacyl-sn-glycero-3-phosphate + ADP + H(+)</text>
        <dbReference type="Rhea" id="RHEA:10272"/>
        <dbReference type="ChEBI" id="CHEBI:15378"/>
        <dbReference type="ChEBI" id="CHEBI:17815"/>
        <dbReference type="ChEBI" id="CHEBI:30616"/>
        <dbReference type="ChEBI" id="CHEBI:58608"/>
        <dbReference type="ChEBI" id="CHEBI:456216"/>
        <dbReference type="EC" id="2.7.1.107"/>
    </reaction>
    <physiologicalReaction direction="left-to-right" evidence="15">
        <dbReference type="Rhea" id="RHEA:10273"/>
    </physiologicalReaction>
</comment>
<evidence type="ECO:0000259" key="30">
    <source>
        <dbReference type="PROSITE" id="PS50146"/>
    </source>
</evidence>
<dbReference type="GO" id="GO:0047620">
    <property type="term" value="F:acylglycerol kinase activity"/>
    <property type="evidence" value="ECO:0007669"/>
    <property type="project" value="UniProtKB-EC"/>
</dbReference>
<dbReference type="EC" id="2.7.1.138" evidence="22"/>
<dbReference type="EC" id="2.7.1.107" evidence="5"/>
<proteinExistence type="inferred from homology"/>
<comment type="caution">
    <text evidence="31">The sequence shown here is derived from an EMBL/GenBank/DDBJ whole genome shotgun (WGS) entry which is preliminary data.</text>
</comment>
<evidence type="ECO:0000256" key="20">
    <source>
        <dbReference type="ARBA" id="ARBA00024636"/>
    </source>
</evidence>
<keyword evidence="8" id="KW-0418">Kinase</keyword>
<evidence type="ECO:0000313" key="31">
    <source>
        <dbReference type="EMBL" id="KAL0267064.1"/>
    </source>
</evidence>
<keyword evidence="11" id="KW-0443">Lipid metabolism</keyword>
<comment type="catalytic activity">
    <reaction evidence="16">
        <text>1-(5Z,8Z,11Z,14Z-eicosatetraenoyl)-sn-glycerol + ATP = 1-(5Z,8Z,11Z,14Z-eicosatetraenoyl)-sn-glycero-3-phosphate + ADP + H(+)</text>
        <dbReference type="Rhea" id="RHEA:43328"/>
        <dbReference type="ChEBI" id="CHEBI:15378"/>
        <dbReference type="ChEBI" id="CHEBI:30616"/>
        <dbReference type="ChEBI" id="CHEBI:34071"/>
        <dbReference type="ChEBI" id="CHEBI:74938"/>
        <dbReference type="ChEBI" id="CHEBI:456216"/>
    </reaction>
    <physiologicalReaction direction="left-to-right" evidence="16">
        <dbReference type="Rhea" id="RHEA:43329"/>
    </physiologicalReaction>
</comment>
<dbReference type="InterPro" id="IPR017438">
    <property type="entry name" value="ATP-NAD_kinase_N"/>
</dbReference>
<evidence type="ECO:0000256" key="5">
    <source>
        <dbReference type="ARBA" id="ARBA00012133"/>
    </source>
</evidence>